<evidence type="ECO:0000256" key="6">
    <source>
        <dbReference type="ARBA" id="ARBA00022777"/>
    </source>
</evidence>
<dbReference type="OrthoDB" id="6334211at2759"/>
<dbReference type="PROSITE" id="PS00856">
    <property type="entry name" value="GUANYLATE_KINASE_1"/>
    <property type="match status" value="1"/>
</dbReference>
<dbReference type="Gene3D" id="3.40.50.300">
    <property type="entry name" value="P-loop containing nucleotide triphosphate hydrolases"/>
    <property type="match status" value="1"/>
</dbReference>
<keyword evidence="5" id="KW-0547">Nucleotide-binding</keyword>
<dbReference type="EMBL" id="NAJN01000017">
    <property type="protein sequence ID" value="TKA81692.1"/>
    <property type="molecule type" value="Genomic_DNA"/>
</dbReference>
<keyword evidence="12" id="KW-1185">Reference proteome</keyword>
<reference evidence="11 12" key="1">
    <citation type="submission" date="2017-03" db="EMBL/GenBank/DDBJ databases">
        <title>Genomes of endolithic fungi from Antarctica.</title>
        <authorList>
            <person name="Coleine C."/>
            <person name="Masonjones S."/>
            <person name="Stajich J.E."/>
        </authorList>
    </citation>
    <scope>NUCLEOTIDE SEQUENCE [LARGE SCALE GENOMIC DNA]</scope>
    <source>
        <strain evidence="11 12">CCFEE 5187</strain>
    </source>
</reference>
<keyword evidence="7" id="KW-0067">ATP-binding</keyword>
<comment type="similarity">
    <text evidence="1">Belongs to the guanylate kinase family.</text>
</comment>
<dbReference type="AlphaFoldDB" id="A0A4U0XV28"/>
<dbReference type="Proteomes" id="UP000308768">
    <property type="component" value="Unassembled WGS sequence"/>
</dbReference>
<evidence type="ECO:0000256" key="1">
    <source>
        <dbReference type="ARBA" id="ARBA00005790"/>
    </source>
</evidence>
<dbReference type="STRING" id="331657.A0A4U0XV28"/>
<keyword evidence="4" id="KW-0808">Transferase</keyword>
<dbReference type="PANTHER" id="PTHR23117">
    <property type="entry name" value="GUANYLATE KINASE-RELATED"/>
    <property type="match status" value="1"/>
</dbReference>
<protein>
    <recommendedName>
        <fullName evidence="3">Guanylate kinase</fullName>
        <ecNumber evidence="2">2.7.4.8</ecNumber>
    </recommendedName>
    <alternativeName>
        <fullName evidence="8">GMP kinase</fullName>
    </alternativeName>
</protein>
<dbReference type="EMBL" id="NAJN01000021">
    <property type="protein sequence ID" value="TKA81535.1"/>
    <property type="molecule type" value="Genomic_DNA"/>
</dbReference>
<dbReference type="SUPFAM" id="SSF52540">
    <property type="entry name" value="P-loop containing nucleoside triphosphate hydrolases"/>
    <property type="match status" value="1"/>
</dbReference>
<evidence type="ECO:0000313" key="11">
    <source>
        <dbReference type="EMBL" id="TKA81692.1"/>
    </source>
</evidence>
<evidence type="ECO:0000259" key="9">
    <source>
        <dbReference type="PROSITE" id="PS50052"/>
    </source>
</evidence>
<dbReference type="FunFam" id="3.40.50.300:FF:000776">
    <property type="entry name" value="Guanylate kinase 2"/>
    <property type="match status" value="1"/>
</dbReference>
<evidence type="ECO:0000256" key="4">
    <source>
        <dbReference type="ARBA" id="ARBA00022679"/>
    </source>
</evidence>
<dbReference type="Pfam" id="PF00625">
    <property type="entry name" value="Guanylate_kin"/>
    <property type="match status" value="1"/>
</dbReference>
<proteinExistence type="inferred from homology"/>
<dbReference type="Gene3D" id="3.30.390.50">
    <property type="entry name" value="CO dehydrogenase flavoprotein, C-terminal domain"/>
    <property type="match status" value="1"/>
</dbReference>
<accession>A0A4U0XV28</accession>
<name>A0A4U0XV28_9PEZI</name>
<organism evidence="11 12">
    <name type="scientific">Cryomyces minteri</name>
    <dbReference type="NCBI Taxonomy" id="331657"/>
    <lineage>
        <taxon>Eukaryota</taxon>
        <taxon>Fungi</taxon>
        <taxon>Dikarya</taxon>
        <taxon>Ascomycota</taxon>
        <taxon>Pezizomycotina</taxon>
        <taxon>Dothideomycetes</taxon>
        <taxon>Dothideomycetes incertae sedis</taxon>
        <taxon>Cryomyces</taxon>
    </lineage>
</organism>
<dbReference type="InterPro" id="IPR008144">
    <property type="entry name" value="Guanylate_kin-like_dom"/>
</dbReference>
<feature type="domain" description="Guanylate kinase-like" evidence="9">
    <location>
        <begin position="9"/>
        <end position="191"/>
    </location>
</feature>
<evidence type="ECO:0000256" key="2">
    <source>
        <dbReference type="ARBA" id="ARBA00012961"/>
    </source>
</evidence>
<dbReference type="PROSITE" id="PS50052">
    <property type="entry name" value="GUANYLATE_KINASE_2"/>
    <property type="match status" value="1"/>
</dbReference>
<dbReference type="InterPro" id="IPR027417">
    <property type="entry name" value="P-loop_NTPase"/>
</dbReference>
<dbReference type="NCBIfam" id="TIGR03263">
    <property type="entry name" value="guanyl_kin"/>
    <property type="match status" value="1"/>
</dbReference>
<dbReference type="InterPro" id="IPR045864">
    <property type="entry name" value="aa-tRNA-synth_II/BPL/LPL"/>
</dbReference>
<dbReference type="GO" id="GO:0005829">
    <property type="term" value="C:cytosol"/>
    <property type="evidence" value="ECO:0007669"/>
    <property type="project" value="TreeGrafter"/>
</dbReference>
<dbReference type="CDD" id="cd00071">
    <property type="entry name" value="GMPK"/>
    <property type="match status" value="1"/>
</dbReference>
<dbReference type="GO" id="GO:0005524">
    <property type="term" value="F:ATP binding"/>
    <property type="evidence" value="ECO:0007669"/>
    <property type="project" value="UniProtKB-KW"/>
</dbReference>
<evidence type="ECO:0000256" key="8">
    <source>
        <dbReference type="ARBA" id="ARBA00030128"/>
    </source>
</evidence>
<dbReference type="InterPro" id="IPR008145">
    <property type="entry name" value="GK/Ca_channel_bsu"/>
</dbReference>
<evidence type="ECO:0000313" key="10">
    <source>
        <dbReference type="EMBL" id="TKA81535.1"/>
    </source>
</evidence>
<dbReference type="FunFam" id="3.30.63.10:FF:000002">
    <property type="entry name" value="Guanylate kinase 1"/>
    <property type="match status" value="1"/>
</dbReference>
<comment type="caution">
    <text evidence="11">The sequence shown here is derived from an EMBL/GenBank/DDBJ whole genome shotgun (WGS) entry which is preliminary data.</text>
</comment>
<evidence type="ECO:0000313" key="12">
    <source>
        <dbReference type="Proteomes" id="UP000308768"/>
    </source>
</evidence>
<dbReference type="InterPro" id="IPR020590">
    <property type="entry name" value="Guanylate_kinase_CS"/>
</dbReference>
<dbReference type="InterPro" id="IPR017665">
    <property type="entry name" value="Guanylate_kinase"/>
</dbReference>
<dbReference type="SUPFAM" id="SSF55681">
    <property type="entry name" value="Class II aaRS and biotin synthetases"/>
    <property type="match status" value="1"/>
</dbReference>
<keyword evidence="6" id="KW-0418">Kinase</keyword>
<evidence type="ECO:0000256" key="7">
    <source>
        <dbReference type="ARBA" id="ARBA00022840"/>
    </source>
</evidence>
<evidence type="ECO:0000256" key="3">
    <source>
        <dbReference type="ARBA" id="ARBA00016296"/>
    </source>
</evidence>
<sequence>MAPTAIEKNRPIVICGPSGSGKSTLLKRLLADCPDKFGFSISHTTRNPRNGEEDGREYYFTTRDKFEALKNEGGFIESAQFGGNYYGTSVQAVKNIAEKGRICILDIEMEGVKQVKNKDLNARYLFLQPPSLEILEQRLRGRQTDSEDAIQKRLKQAKVELEFSKQPGVFDRIVVNDDLEKAWGEFREFCSAYKLTKSRALHHGTCLLSSPNLNVIPHYLHSPAKPFIKARGVESVSSPVGNINIPNDDFMEVVKKNFAEIYDSEEGCESQTVGEQQLDVLELRKGYNELRSLDWTFGQTPQFTFSSYPTEGDDRVRPASGLSPSARVFLKVRNGTISEASLSTSESTQLAYQEIQRVSQALEGRKLQGVDNWFDALRTTGALQDSSDLGAWLNKMLPPTTTPS</sequence>
<dbReference type="PANTHER" id="PTHR23117:SF13">
    <property type="entry name" value="GUANYLATE KINASE"/>
    <property type="match status" value="1"/>
</dbReference>
<dbReference type="GO" id="GO:0004385">
    <property type="term" value="F:GMP kinase activity"/>
    <property type="evidence" value="ECO:0007669"/>
    <property type="project" value="UniProtKB-EC"/>
</dbReference>
<evidence type="ECO:0000256" key="5">
    <source>
        <dbReference type="ARBA" id="ARBA00022741"/>
    </source>
</evidence>
<dbReference type="SMART" id="SM00072">
    <property type="entry name" value="GuKc"/>
    <property type="match status" value="1"/>
</dbReference>
<dbReference type="EC" id="2.7.4.8" evidence="2"/>
<gene>
    <name evidence="11" type="ORF">B0A49_00449</name>
    <name evidence="10" type="ORF">B0A49_00723</name>
</gene>